<dbReference type="OrthoDB" id="196131at2759"/>
<dbReference type="InterPro" id="IPR001650">
    <property type="entry name" value="Helicase_C-like"/>
</dbReference>
<dbReference type="GO" id="GO:0010468">
    <property type="term" value="P:regulation of gene expression"/>
    <property type="evidence" value="ECO:0007669"/>
    <property type="project" value="UniProtKB-ARBA"/>
</dbReference>
<dbReference type="InterPro" id="IPR014001">
    <property type="entry name" value="Helicase_ATP-bd"/>
</dbReference>
<evidence type="ECO:0000259" key="7">
    <source>
        <dbReference type="SMART" id="SM00490"/>
    </source>
</evidence>
<feature type="non-terminal residue" evidence="8">
    <location>
        <position position="358"/>
    </location>
</feature>
<name>A0A8J9U3U7_9NEOP</name>
<dbReference type="Proteomes" id="UP000838878">
    <property type="component" value="Chromosome 1"/>
</dbReference>
<dbReference type="GO" id="GO:0005524">
    <property type="term" value="F:ATP binding"/>
    <property type="evidence" value="ECO:0007669"/>
    <property type="project" value="UniProtKB-KW"/>
</dbReference>
<evidence type="ECO:0000256" key="3">
    <source>
        <dbReference type="ARBA" id="ARBA00022801"/>
    </source>
</evidence>
<evidence type="ECO:0000256" key="1">
    <source>
        <dbReference type="ARBA" id="ARBA00012552"/>
    </source>
</evidence>
<sequence length="358" mass="41507">MTDIGDLLSCEDVEDYSEEEVADGDYYVSINRSGFRCFPLRSKILRAIIDCGFEHPLEVQHECLRQALRGMDILCQAKSGMELAFQISKEYERFSKYMIGIRVSVFSDEMPIQEDEDVLKTACPYIVVGTPGRILALVNSKKLNLKHLKHFILDECYKMLEPLDVRRDVQEIFRSTPHGKQVMMFSATLSKEIRPVCKKFMQYPMEVYVDDEAKLTLPGLLQYYVEVKEYKKNKELLDLLHMLSFQRMVIFVKSVQRCITLLQLLTERKIPAIGIHKNMTQDERLSLYQQFKDSQNSILVATNFFESEMDFERVDIVFNCDMLEDSDTFHQVARAGSFAVKGVVITMVSDENDDQDLK</sequence>
<dbReference type="AlphaFoldDB" id="A0A8J9U3U7"/>
<dbReference type="Pfam" id="PF00271">
    <property type="entry name" value="Helicase_C"/>
    <property type="match status" value="1"/>
</dbReference>
<dbReference type="EC" id="3.6.4.13" evidence="1"/>
<dbReference type="SMART" id="SM00490">
    <property type="entry name" value="HELICc"/>
    <property type="match status" value="1"/>
</dbReference>
<dbReference type="PANTHER" id="PTHR47958">
    <property type="entry name" value="ATP-DEPENDENT RNA HELICASE DBP3"/>
    <property type="match status" value="1"/>
</dbReference>
<dbReference type="GO" id="GO:0003676">
    <property type="term" value="F:nucleic acid binding"/>
    <property type="evidence" value="ECO:0007669"/>
    <property type="project" value="InterPro"/>
</dbReference>
<dbReference type="SMART" id="SM00487">
    <property type="entry name" value="DEXDc"/>
    <property type="match status" value="1"/>
</dbReference>
<evidence type="ECO:0000256" key="4">
    <source>
        <dbReference type="ARBA" id="ARBA00022806"/>
    </source>
</evidence>
<evidence type="ECO:0000259" key="6">
    <source>
        <dbReference type="SMART" id="SM00487"/>
    </source>
</evidence>
<dbReference type="GO" id="GO:0016787">
    <property type="term" value="F:hydrolase activity"/>
    <property type="evidence" value="ECO:0007669"/>
    <property type="project" value="UniProtKB-KW"/>
</dbReference>
<dbReference type="EMBL" id="OV170221">
    <property type="protein sequence ID" value="CAH0713421.1"/>
    <property type="molecule type" value="Genomic_DNA"/>
</dbReference>
<keyword evidence="5" id="KW-0067">ATP-binding</keyword>
<accession>A0A8J9U3U7</accession>
<dbReference type="CDD" id="cd18787">
    <property type="entry name" value="SF2_C_DEAD"/>
    <property type="match status" value="1"/>
</dbReference>
<keyword evidence="4" id="KW-0347">Helicase</keyword>
<feature type="domain" description="Helicase C-terminal" evidence="7">
    <location>
        <begin position="259"/>
        <end position="336"/>
    </location>
</feature>
<dbReference type="InterPro" id="IPR011545">
    <property type="entry name" value="DEAD/DEAH_box_helicase_dom"/>
</dbReference>
<evidence type="ECO:0000256" key="2">
    <source>
        <dbReference type="ARBA" id="ARBA00022741"/>
    </source>
</evidence>
<gene>
    <name evidence="8" type="ORF">BINO364_LOCUS586</name>
</gene>
<keyword evidence="9" id="KW-1185">Reference proteome</keyword>
<evidence type="ECO:0000256" key="5">
    <source>
        <dbReference type="ARBA" id="ARBA00022840"/>
    </source>
</evidence>
<protein>
    <recommendedName>
        <fullName evidence="1">RNA helicase</fullName>
        <ecNumber evidence="1">3.6.4.13</ecNumber>
    </recommendedName>
</protein>
<dbReference type="GO" id="GO:0003724">
    <property type="term" value="F:RNA helicase activity"/>
    <property type="evidence" value="ECO:0007669"/>
    <property type="project" value="UniProtKB-EC"/>
</dbReference>
<evidence type="ECO:0000313" key="9">
    <source>
        <dbReference type="Proteomes" id="UP000838878"/>
    </source>
</evidence>
<reference evidence="8" key="1">
    <citation type="submission" date="2021-12" db="EMBL/GenBank/DDBJ databases">
        <authorList>
            <person name="Martin H S."/>
        </authorList>
    </citation>
    <scope>NUCLEOTIDE SEQUENCE</scope>
</reference>
<feature type="domain" description="Helicase ATP-binding" evidence="6">
    <location>
        <begin position="52"/>
        <end position="223"/>
    </location>
</feature>
<dbReference type="Gene3D" id="3.40.50.300">
    <property type="entry name" value="P-loop containing nucleotide triphosphate hydrolases"/>
    <property type="match status" value="3"/>
</dbReference>
<keyword evidence="3" id="KW-0378">Hydrolase</keyword>
<dbReference type="Pfam" id="PF00270">
    <property type="entry name" value="DEAD"/>
    <property type="match status" value="1"/>
</dbReference>
<proteinExistence type="predicted"/>
<dbReference type="SUPFAM" id="SSF52540">
    <property type="entry name" value="P-loop containing nucleoside triphosphate hydrolases"/>
    <property type="match status" value="1"/>
</dbReference>
<keyword evidence="2" id="KW-0547">Nucleotide-binding</keyword>
<evidence type="ECO:0000313" key="8">
    <source>
        <dbReference type="EMBL" id="CAH0713421.1"/>
    </source>
</evidence>
<organism evidence="8 9">
    <name type="scientific">Brenthis ino</name>
    <name type="common">lesser marbled fritillary</name>
    <dbReference type="NCBI Taxonomy" id="405034"/>
    <lineage>
        <taxon>Eukaryota</taxon>
        <taxon>Metazoa</taxon>
        <taxon>Ecdysozoa</taxon>
        <taxon>Arthropoda</taxon>
        <taxon>Hexapoda</taxon>
        <taxon>Insecta</taxon>
        <taxon>Pterygota</taxon>
        <taxon>Neoptera</taxon>
        <taxon>Endopterygota</taxon>
        <taxon>Lepidoptera</taxon>
        <taxon>Glossata</taxon>
        <taxon>Ditrysia</taxon>
        <taxon>Papilionoidea</taxon>
        <taxon>Nymphalidae</taxon>
        <taxon>Heliconiinae</taxon>
        <taxon>Argynnini</taxon>
        <taxon>Brenthis</taxon>
    </lineage>
</organism>
<dbReference type="InterPro" id="IPR027417">
    <property type="entry name" value="P-loop_NTPase"/>
</dbReference>